<evidence type="ECO:0000256" key="1">
    <source>
        <dbReference type="SAM" id="MobiDB-lite"/>
    </source>
</evidence>
<name>A0ABY8UF53_TETOB</name>
<evidence type="ECO:0000313" key="4">
    <source>
        <dbReference type="Proteomes" id="UP001244341"/>
    </source>
</evidence>
<keyword evidence="4" id="KW-1185">Reference proteome</keyword>
<dbReference type="PANTHER" id="PTHR47692">
    <property type="entry name" value="RING/U-BOX SUPERFAMILY PROTEIN"/>
    <property type="match status" value="1"/>
</dbReference>
<reference evidence="3 4" key="1">
    <citation type="submission" date="2023-05" db="EMBL/GenBank/DDBJ databases">
        <title>A 100% complete, gapless, phased diploid assembly of the Scenedesmus obliquus UTEX 3031 genome.</title>
        <authorList>
            <person name="Biondi T.C."/>
            <person name="Hanschen E.R."/>
            <person name="Kwon T."/>
            <person name="Eng W."/>
            <person name="Kruse C.P.S."/>
            <person name="Koehler S.I."/>
            <person name="Kunde Y."/>
            <person name="Gleasner C.D."/>
            <person name="You Mak K.T."/>
            <person name="Polle J."/>
            <person name="Hovde B.T."/>
            <person name="Starkenburg S.R."/>
        </authorList>
    </citation>
    <scope>NUCLEOTIDE SEQUENCE [LARGE SCALE GENOMIC DNA]</scope>
    <source>
        <strain evidence="3 4">DOE0152z</strain>
    </source>
</reference>
<feature type="region of interest" description="Disordered" evidence="1">
    <location>
        <begin position="48"/>
        <end position="81"/>
    </location>
</feature>
<organism evidence="3 4">
    <name type="scientific">Tetradesmus obliquus</name>
    <name type="common">Green alga</name>
    <name type="synonym">Acutodesmus obliquus</name>
    <dbReference type="NCBI Taxonomy" id="3088"/>
    <lineage>
        <taxon>Eukaryota</taxon>
        <taxon>Viridiplantae</taxon>
        <taxon>Chlorophyta</taxon>
        <taxon>core chlorophytes</taxon>
        <taxon>Chlorophyceae</taxon>
        <taxon>CS clade</taxon>
        <taxon>Sphaeropleales</taxon>
        <taxon>Scenedesmaceae</taxon>
        <taxon>Tetradesmus</taxon>
    </lineage>
</organism>
<dbReference type="Proteomes" id="UP001244341">
    <property type="component" value="Chromosome 10b"/>
</dbReference>
<sequence>MCKRPYTHIVYDCIGRSYRLLSTSGQPGSDSDMALTAQQRRRRALYMTPQQPADTDDEQAQAAATGRRVQPRAPSSPQTSEWVTRELQALLLEDDVDVIAQHVVGVLQGLANRQKQSRCKGPGTSPVYGPQPAFLAGIVQAVQSFLDEHAAAFARQLWCFLESGLSISAHDALVFGAEDAASSLSDDEQARHTEAAGDSS</sequence>
<dbReference type="Pfam" id="PF01480">
    <property type="entry name" value="PWI"/>
    <property type="match status" value="1"/>
</dbReference>
<dbReference type="InterPro" id="IPR002483">
    <property type="entry name" value="PWI_dom"/>
</dbReference>
<protein>
    <recommendedName>
        <fullName evidence="2">PWI domain-containing protein</fullName>
    </recommendedName>
</protein>
<evidence type="ECO:0000313" key="3">
    <source>
        <dbReference type="EMBL" id="WIA18751.1"/>
    </source>
</evidence>
<evidence type="ECO:0000259" key="2">
    <source>
        <dbReference type="Pfam" id="PF01480"/>
    </source>
</evidence>
<gene>
    <name evidence="3" type="ORF">OEZ85_003441</name>
</gene>
<dbReference type="EMBL" id="CP126217">
    <property type="protein sequence ID" value="WIA18751.1"/>
    <property type="molecule type" value="Genomic_DNA"/>
</dbReference>
<accession>A0ABY8UF53</accession>
<dbReference type="PANTHER" id="PTHR47692:SF2">
    <property type="entry name" value="ZINC FINGER RING-TYPE DOMAIN CONTAINING PROTEIN"/>
    <property type="match status" value="1"/>
</dbReference>
<feature type="domain" description="PWI" evidence="2">
    <location>
        <begin position="81"/>
        <end position="163"/>
    </location>
</feature>
<proteinExistence type="predicted"/>